<comment type="caution">
    <text evidence="2">The sequence shown here is derived from an EMBL/GenBank/DDBJ whole genome shotgun (WGS) entry which is preliminary data.</text>
</comment>
<feature type="domain" description="Dinitrogenase iron-molybdenum cofactor biosynthesis" evidence="1">
    <location>
        <begin position="13"/>
        <end position="95"/>
    </location>
</feature>
<keyword evidence="3" id="KW-1185">Reference proteome</keyword>
<evidence type="ECO:0000259" key="1">
    <source>
        <dbReference type="Pfam" id="PF02579"/>
    </source>
</evidence>
<dbReference type="Proteomes" id="UP000308901">
    <property type="component" value="Unassembled WGS sequence"/>
</dbReference>
<dbReference type="Pfam" id="PF02579">
    <property type="entry name" value="Nitro_FeMo-Co"/>
    <property type="match status" value="1"/>
</dbReference>
<evidence type="ECO:0000313" key="2">
    <source>
        <dbReference type="EMBL" id="TLP37815.1"/>
    </source>
</evidence>
<dbReference type="Gene3D" id="3.30.420.130">
    <property type="entry name" value="Dinitrogenase iron-molybdenum cofactor biosynthesis domain"/>
    <property type="match status" value="1"/>
</dbReference>
<dbReference type="RefSeq" id="WP_138152995.1">
    <property type="nucleotide sequence ID" value="NZ_VANU01000004.1"/>
</dbReference>
<organism evidence="2 3">
    <name type="scientific">Arcobacter arenosus</name>
    <dbReference type="NCBI Taxonomy" id="2576037"/>
    <lineage>
        <taxon>Bacteria</taxon>
        <taxon>Pseudomonadati</taxon>
        <taxon>Campylobacterota</taxon>
        <taxon>Epsilonproteobacteria</taxon>
        <taxon>Campylobacterales</taxon>
        <taxon>Arcobacteraceae</taxon>
        <taxon>Arcobacter</taxon>
    </lineage>
</organism>
<gene>
    <name evidence="2" type="ORF">FDK22_10930</name>
</gene>
<dbReference type="AlphaFoldDB" id="A0A5R8Y0A1"/>
<accession>A0A5R8Y0A1</accession>
<dbReference type="EMBL" id="VANU01000004">
    <property type="protein sequence ID" value="TLP37815.1"/>
    <property type="molecule type" value="Genomic_DNA"/>
</dbReference>
<evidence type="ECO:0000313" key="3">
    <source>
        <dbReference type="Proteomes" id="UP000308901"/>
    </source>
</evidence>
<proteinExistence type="predicted"/>
<dbReference type="SUPFAM" id="SSF53146">
    <property type="entry name" value="Nitrogenase accessory factor-like"/>
    <property type="match status" value="1"/>
</dbReference>
<reference evidence="2 3" key="1">
    <citation type="submission" date="2019-05" db="EMBL/GenBank/DDBJ databases">
        <title>Arcobacter sp. nov., isolated from sea sediment.</title>
        <authorList>
            <person name="Kim W."/>
        </authorList>
    </citation>
    <scope>NUCLEOTIDE SEQUENCE [LARGE SCALE GENOMIC DNA]</scope>
    <source>
        <strain evidence="2 3">CAU 1517</strain>
    </source>
</reference>
<name>A0A5R8Y0A1_9BACT</name>
<dbReference type="InterPro" id="IPR003731">
    <property type="entry name" value="Di-Nase_FeMo-co_biosynth"/>
</dbReference>
<sequence>MITFPVKTNKENAAVSPLFGKAKYFAFYDGANLTVEKNPFDHGSELINWFLKKGVKDIVIKEMGINPYKKLKDTSINIYYAGDARITSNELIEKYNNKDLEVLNEEKMNLIIKNHESSHTHGHEHIH</sequence>
<dbReference type="OrthoDB" id="5348293at2"/>
<dbReference type="InterPro" id="IPR036105">
    <property type="entry name" value="DiNase_FeMo-co_biosyn_sf"/>
</dbReference>
<protein>
    <recommendedName>
        <fullName evidence="1">Dinitrogenase iron-molybdenum cofactor biosynthesis domain-containing protein</fullName>
    </recommendedName>
</protein>